<keyword evidence="1" id="KW-0732">Signal</keyword>
<keyword evidence="4" id="KW-1185">Reference proteome</keyword>
<dbReference type="RefSeq" id="WP_122186153.1">
    <property type="nucleotide sequence ID" value="NZ_RFFH01000001.1"/>
</dbReference>
<evidence type="ECO:0000259" key="2">
    <source>
        <dbReference type="Pfam" id="PF07883"/>
    </source>
</evidence>
<reference evidence="3 4" key="1">
    <citation type="submission" date="2018-10" db="EMBL/GenBank/DDBJ databases">
        <title>Isolation from cow dung.</title>
        <authorList>
            <person name="Ling L."/>
        </authorList>
    </citation>
    <scope>NUCLEOTIDE SEQUENCE [LARGE SCALE GENOMIC DNA]</scope>
    <source>
        <strain evidence="3 4">NEAU-LL90</strain>
    </source>
</reference>
<dbReference type="Pfam" id="PF07883">
    <property type="entry name" value="Cupin_2"/>
    <property type="match status" value="1"/>
</dbReference>
<organism evidence="3 4">
    <name type="scientific">Nocardia stercoris</name>
    <dbReference type="NCBI Taxonomy" id="2483361"/>
    <lineage>
        <taxon>Bacteria</taxon>
        <taxon>Bacillati</taxon>
        <taxon>Actinomycetota</taxon>
        <taxon>Actinomycetes</taxon>
        <taxon>Mycobacteriales</taxon>
        <taxon>Nocardiaceae</taxon>
        <taxon>Nocardia</taxon>
    </lineage>
</organism>
<proteinExistence type="predicted"/>
<protein>
    <submittedName>
        <fullName evidence="3">Cupin domain-containing protein</fullName>
    </submittedName>
</protein>
<gene>
    <name evidence="3" type="ORF">EBN03_02435</name>
</gene>
<dbReference type="InterPro" id="IPR013096">
    <property type="entry name" value="Cupin_2"/>
</dbReference>
<dbReference type="InterPro" id="IPR011051">
    <property type="entry name" value="RmlC_Cupin_sf"/>
</dbReference>
<dbReference type="InterPro" id="IPR014710">
    <property type="entry name" value="RmlC-like_jellyroll"/>
</dbReference>
<feature type="domain" description="Cupin type-2" evidence="2">
    <location>
        <begin position="57"/>
        <end position="113"/>
    </location>
</feature>
<feature type="chain" id="PRO_5017969253" evidence="1">
    <location>
        <begin position="32"/>
        <end position="148"/>
    </location>
</feature>
<dbReference type="EMBL" id="RFFH01000001">
    <property type="protein sequence ID" value="RMI35179.1"/>
    <property type="molecule type" value="Genomic_DNA"/>
</dbReference>
<dbReference type="SUPFAM" id="SSF51182">
    <property type="entry name" value="RmlC-like cupins"/>
    <property type="match status" value="1"/>
</dbReference>
<evidence type="ECO:0000313" key="3">
    <source>
        <dbReference type="EMBL" id="RMI35179.1"/>
    </source>
</evidence>
<dbReference type="OrthoDB" id="129561at2"/>
<feature type="signal peptide" evidence="1">
    <location>
        <begin position="1"/>
        <end position="31"/>
    </location>
</feature>
<evidence type="ECO:0000256" key="1">
    <source>
        <dbReference type="SAM" id="SignalP"/>
    </source>
</evidence>
<sequence length="148" mass="15266">MSFRSTRATVLAAAGTLLALVPALAVQPASATPSTGVTAIVLADTTIGDTHYVLREITIAPGGSTGWHYHDGTLYGIVRAGTMNHFDHTCTRDLTGGPGDAIVEPSGPDHVHIEINSTPDPQILDVLYVLPVGSPLSQDAAAPDCTPS</sequence>
<accession>A0A3M2LCA0</accession>
<evidence type="ECO:0000313" key="4">
    <source>
        <dbReference type="Proteomes" id="UP000279275"/>
    </source>
</evidence>
<name>A0A3M2LCA0_9NOCA</name>
<dbReference type="Proteomes" id="UP000279275">
    <property type="component" value="Unassembled WGS sequence"/>
</dbReference>
<dbReference type="Gene3D" id="2.60.120.10">
    <property type="entry name" value="Jelly Rolls"/>
    <property type="match status" value="1"/>
</dbReference>
<comment type="caution">
    <text evidence="3">The sequence shown here is derived from an EMBL/GenBank/DDBJ whole genome shotgun (WGS) entry which is preliminary data.</text>
</comment>
<dbReference type="AlphaFoldDB" id="A0A3M2LCA0"/>